<dbReference type="HOGENOM" id="CLU_1000469_0_0_14"/>
<organism evidence="2 3">
    <name type="scientific">Mycoplasmoides gallisepticum S6</name>
    <dbReference type="NCBI Taxonomy" id="1006581"/>
    <lineage>
        <taxon>Bacteria</taxon>
        <taxon>Bacillati</taxon>
        <taxon>Mycoplasmatota</taxon>
        <taxon>Mycoplasmoidales</taxon>
        <taxon>Mycoplasmoidaceae</taxon>
        <taxon>Mycoplasmoides</taxon>
    </lineage>
</organism>
<proteinExistence type="predicted"/>
<dbReference type="RefSeq" id="WP_011884773.1">
    <property type="nucleotide sequence ID" value="NC_023030.2"/>
</dbReference>
<protein>
    <submittedName>
        <fullName evidence="2">Uncharacterized protein</fullName>
    </submittedName>
</protein>
<dbReference type="KEGG" id="mgz:GCW_93046"/>
<feature type="region of interest" description="Disordered" evidence="1">
    <location>
        <begin position="1"/>
        <end position="20"/>
    </location>
</feature>
<dbReference type="AlphaFoldDB" id="A0A0F6CM20"/>
<evidence type="ECO:0000256" key="1">
    <source>
        <dbReference type="SAM" id="MobiDB-lite"/>
    </source>
</evidence>
<reference evidence="2 3" key="1">
    <citation type="journal article" date="2011" name="PLoS ONE">
        <title>Core proteome of the minimal cell: comparative proteomics of three mollicute species.</title>
        <authorList>
            <person name="Fisunov G.Y."/>
            <person name="Alexeev D.G."/>
            <person name="Bazaleev N.A."/>
            <person name="Ladygina V.G."/>
            <person name="Galyamina M.A."/>
            <person name="Kondratov I.G."/>
            <person name="Zhukova N.A."/>
            <person name="Serebryakova M.V."/>
            <person name="Demina I.A."/>
            <person name="Govorun V.M."/>
        </authorList>
    </citation>
    <scope>NUCLEOTIDE SEQUENCE [LARGE SCALE GENOMIC DNA]</scope>
    <source>
        <strain evidence="2 3">S6</strain>
    </source>
</reference>
<evidence type="ECO:0000313" key="3">
    <source>
        <dbReference type="Proteomes" id="UP000018735"/>
    </source>
</evidence>
<sequence length="278" mass="31814">MYSSDVNSSSDQGRPKSQGELALEKAESWVKELKIKADQVGDAVQYASVMQNIKAIENSLADYKDNPSDPTNSAILNVYASDRGPTFNTYHATLDQIAKYQTSVQKEVAAQKAVEQTFNAIPTITGNNKGFVQTPQYQLKYNDIFDALLKIIRSGEQGGLYSDKDKYAYYDSFINDPKFVQTVNKYKEMFKKELEAGRGEFSDSLYGQVKLDLNDIEVFRPLIAFNDHYSNMQTANYNKLREKMNLPLLKDYSKIFTEEDKTKTNLTRSIRINKRWFN</sequence>
<dbReference type="Proteomes" id="UP000018735">
    <property type="component" value="Chromosome"/>
</dbReference>
<dbReference type="EMBL" id="CP006916">
    <property type="protein sequence ID" value="AHV85472.1"/>
    <property type="molecule type" value="Genomic_DNA"/>
</dbReference>
<gene>
    <name evidence="2" type="ORF">GCW_93046</name>
</gene>
<accession>A0A0F6CM20</accession>
<evidence type="ECO:0000313" key="2">
    <source>
        <dbReference type="EMBL" id="AHV85472.1"/>
    </source>
</evidence>
<feature type="compositionally biased region" description="Polar residues" evidence="1">
    <location>
        <begin position="1"/>
        <end position="12"/>
    </location>
</feature>
<name>A0A0F6CM20_MYCGL</name>